<feature type="transmembrane region" description="Helical" evidence="7">
    <location>
        <begin position="141"/>
        <end position="161"/>
    </location>
</feature>
<dbReference type="Proteomes" id="UP001596406">
    <property type="component" value="Unassembled WGS sequence"/>
</dbReference>
<feature type="transmembrane region" description="Helical" evidence="7">
    <location>
        <begin position="59"/>
        <end position="84"/>
    </location>
</feature>
<dbReference type="Pfam" id="PF01554">
    <property type="entry name" value="MatE"/>
    <property type="match status" value="2"/>
</dbReference>
<evidence type="ECO:0000256" key="7">
    <source>
        <dbReference type="SAM" id="Phobius"/>
    </source>
</evidence>
<dbReference type="InterPro" id="IPR052031">
    <property type="entry name" value="Membrane_Transporter-Flippase"/>
</dbReference>
<evidence type="ECO:0000256" key="4">
    <source>
        <dbReference type="ARBA" id="ARBA00022692"/>
    </source>
</evidence>
<evidence type="ECO:0000256" key="1">
    <source>
        <dbReference type="ARBA" id="ARBA00004651"/>
    </source>
</evidence>
<dbReference type="NCBIfam" id="TIGR00797">
    <property type="entry name" value="matE"/>
    <property type="match status" value="1"/>
</dbReference>
<dbReference type="EMBL" id="JBHSXM010000003">
    <property type="protein sequence ID" value="MFC6838172.1"/>
    <property type="molecule type" value="Genomic_DNA"/>
</dbReference>
<evidence type="ECO:0000256" key="5">
    <source>
        <dbReference type="ARBA" id="ARBA00022989"/>
    </source>
</evidence>
<keyword evidence="3" id="KW-1003">Cell membrane</keyword>
<name>A0ABD5UIG1_9EURY</name>
<sequence length="466" mass="48598">MRRLFPRRDEFDLTDGDIGRPLLYLSLPLVVSNLLQTAYNLADTFWLGQYGTEELAAITFAFPLVWLFISLGLGLSVAGAILVAQHTGADDPEAASFAAGQTLTATFLVSAMLGVATYFLVDPVLALLGASDAVRPLATGYMRLIGLAMPLLFGFSVFVSLMRGYGDTVTPMVVMFGTVVLNMALDPVFIFGWGPVPELGIVGAAYATVGARALAMAVGLWILFRGAQGPQLKGWQLRPHLPTFGRLARLGLPASFDGMGSAISVNLMLAVVSLFATPVVAGYGIAVRIFSLVFLPAIAVEQGVETMTGQNIGAGKPDRAARTAAVAARTMGVALSALGVVVWVAAQPIASVFSGDPEVVAVAVEFLRVVAVSFGGIGIARAYTGAFRGAGKTLNAAVVSIVVLGVLRLPIAVAGAFAIGRVGIWVGFAVSNLLGALLAYGWYRRGTWRGGTVTGDRAAVDTLAED</sequence>
<dbReference type="InterPro" id="IPR002528">
    <property type="entry name" value="MATE_fam"/>
</dbReference>
<evidence type="ECO:0000313" key="8">
    <source>
        <dbReference type="EMBL" id="MFC6838172.1"/>
    </source>
</evidence>
<dbReference type="AlphaFoldDB" id="A0ABD5UIG1"/>
<evidence type="ECO:0000256" key="3">
    <source>
        <dbReference type="ARBA" id="ARBA00022475"/>
    </source>
</evidence>
<reference evidence="8 9" key="1">
    <citation type="journal article" date="2019" name="Int. J. Syst. Evol. Microbiol.">
        <title>The Global Catalogue of Microorganisms (GCM) 10K type strain sequencing project: providing services to taxonomists for standard genome sequencing and annotation.</title>
        <authorList>
            <consortium name="The Broad Institute Genomics Platform"/>
            <consortium name="The Broad Institute Genome Sequencing Center for Infectious Disease"/>
            <person name="Wu L."/>
            <person name="Ma J."/>
        </authorList>
    </citation>
    <scope>NUCLEOTIDE SEQUENCE [LARGE SCALE GENOMIC DNA]</scope>
    <source>
        <strain evidence="8 9">PSRA2</strain>
    </source>
</reference>
<feature type="transmembrane region" description="Helical" evidence="7">
    <location>
        <begin position="96"/>
        <end position="121"/>
    </location>
</feature>
<dbReference type="PANTHER" id="PTHR43549:SF2">
    <property type="entry name" value="MULTIDRUG RESISTANCE PROTEIN NORM-RELATED"/>
    <property type="match status" value="1"/>
</dbReference>
<accession>A0ABD5UIG1</accession>
<gene>
    <name evidence="8" type="ORF">ACFQHK_16955</name>
</gene>
<keyword evidence="9" id="KW-1185">Reference proteome</keyword>
<proteinExistence type="predicted"/>
<dbReference type="RefSeq" id="WP_304449889.1">
    <property type="nucleotide sequence ID" value="NZ_JARRAH010000003.1"/>
</dbReference>
<feature type="transmembrane region" description="Helical" evidence="7">
    <location>
        <begin position="424"/>
        <end position="443"/>
    </location>
</feature>
<evidence type="ECO:0000313" key="9">
    <source>
        <dbReference type="Proteomes" id="UP001596406"/>
    </source>
</evidence>
<keyword evidence="5 7" id="KW-1133">Transmembrane helix</keyword>
<evidence type="ECO:0000256" key="6">
    <source>
        <dbReference type="ARBA" id="ARBA00023136"/>
    </source>
</evidence>
<comment type="subcellular location">
    <subcellularLocation>
        <location evidence="1">Cell membrane</location>
        <topology evidence="1">Multi-pass membrane protein</topology>
    </subcellularLocation>
</comment>
<comment type="caution">
    <text evidence="8">The sequence shown here is derived from an EMBL/GenBank/DDBJ whole genome shotgun (WGS) entry which is preliminary data.</text>
</comment>
<dbReference type="PANTHER" id="PTHR43549">
    <property type="entry name" value="MULTIDRUG RESISTANCE PROTEIN YPNP-RELATED"/>
    <property type="match status" value="1"/>
</dbReference>
<protein>
    <submittedName>
        <fullName evidence="8">MATE family efflux transporter</fullName>
    </submittedName>
</protein>
<feature type="transmembrane region" description="Helical" evidence="7">
    <location>
        <begin position="396"/>
        <end position="418"/>
    </location>
</feature>
<feature type="transmembrane region" description="Helical" evidence="7">
    <location>
        <begin position="173"/>
        <end position="193"/>
    </location>
</feature>
<dbReference type="InterPro" id="IPR048279">
    <property type="entry name" value="MdtK-like"/>
</dbReference>
<keyword evidence="4 7" id="KW-0812">Transmembrane</keyword>
<evidence type="ECO:0000256" key="2">
    <source>
        <dbReference type="ARBA" id="ARBA00022448"/>
    </source>
</evidence>
<organism evidence="8 9">
    <name type="scientific">Halomarina ordinaria</name>
    <dbReference type="NCBI Taxonomy" id="3033939"/>
    <lineage>
        <taxon>Archaea</taxon>
        <taxon>Methanobacteriati</taxon>
        <taxon>Methanobacteriota</taxon>
        <taxon>Stenosarchaea group</taxon>
        <taxon>Halobacteria</taxon>
        <taxon>Halobacteriales</taxon>
        <taxon>Natronomonadaceae</taxon>
        <taxon>Halomarina</taxon>
    </lineage>
</organism>
<dbReference type="GO" id="GO:0005886">
    <property type="term" value="C:plasma membrane"/>
    <property type="evidence" value="ECO:0007669"/>
    <property type="project" value="UniProtKB-SubCell"/>
</dbReference>
<dbReference type="CDD" id="cd13142">
    <property type="entry name" value="MATE_like_12"/>
    <property type="match status" value="1"/>
</dbReference>
<feature type="transmembrane region" description="Helical" evidence="7">
    <location>
        <begin position="366"/>
        <end position="384"/>
    </location>
</feature>
<feature type="transmembrane region" description="Helical" evidence="7">
    <location>
        <begin position="199"/>
        <end position="224"/>
    </location>
</feature>
<keyword evidence="2" id="KW-0813">Transport</keyword>
<feature type="transmembrane region" description="Helical" evidence="7">
    <location>
        <begin position="326"/>
        <end position="346"/>
    </location>
</feature>
<dbReference type="PIRSF" id="PIRSF006603">
    <property type="entry name" value="DinF"/>
    <property type="match status" value="1"/>
</dbReference>
<keyword evidence="6 7" id="KW-0472">Membrane</keyword>